<evidence type="ECO:0000259" key="7">
    <source>
        <dbReference type="Pfam" id="PF25019"/>
    </source>
</evidence>
<protein>
    <submittedName>
        <fullName evidence="8">Uncharacterized protein</fullName>
    </submittedName>
</protein>
<dbReference type="PANTHER" id="PTHR36766:SF73">
    <property type="entry name" value="NB-ARC DOMAIN-CONTAINING PROTEIN"/>
    <property type="match status" value="1"/>
</dbReference>
<dbReference type="SMART" id="SM00369">
    <property type="entry name" value="LRR_TYP"/>
    <property type="match status" value="6"/>
</dbReference>
<evidence type="ECO:0000256" key="2">
    <source>
        <dbReference type="ARBA" id="ARBA00022737"/>
    </source>
</evidence>
<dbReference type="PROSITE" id="PS51450">
    <property type="entry name" value="LRR"/>
    <property type="match status" value="1"/>
</dbReference>
<dbReference type="Gene3D" id="3.80.10.10">
    <property type="entry name" value="Ribonuclease Inhibitor"/>
    <property type="match status" value="4"/>
</dbReference>
<dbReference type="SUPFAM" id="SSF52058">
    <property type="entry name" value="L domain-like"/>
    <property type="match status" value="3"/>
</dbReference>
<feature type="domain" description="Disease resistance protein winged helix" evidence="5">
    <location>
        <begin position="297"/>
        <end position="367"/>
    </location>
</feature>
<dbReference type="InterPro" id="IPR027417">
    <property type="entry name" value="P-loop_NTPase"/>
</dbReference>
<dbReference type="PRINTS" id="PR00364">
    <property type="entry name" value="DISEASERSIST"/>
</dbReference>
<dbReference type="Pfam" id="PF23559">
    <property type="entry name" value="WHD_DRP"/>
    <property type="match status" value="1"/>
</dbReference>
<dbReference type="InterPro" id="IPR001611">
    <property type="entry name" value="Leu-rich_rpt"/>
</dbReference>
<dbReference type="GO" id="GO:0043531">
    <property type="term" value="F:ADP binding"/>
    <property type="evidence" value="ECO:0007669"/>
    <property type="project" value="InterPro"/>
</dbReference>
<dbReference type="InterPro" id="IPR003591">
    <property type="entry name" value="Leu-rich_rpt_typical-subtyp"/>
</dbReference>
<reference evidence="8" key="3">
    <citation type="submission" date="2015-04" db="UniProtKB">
        <authorList>
            <consortium name="EnsemblPlants"/>
        </authorList>
    </citation>
    <scope>IDENTIFICATION</scope>
</reference>
<accession>A0A0D9XQA6</accession>
<dbReference type="GO" id="GO:0006952">
    <property type="term" value="P:defense response"/>
    <property type="evidence" value="ECO:0007669"/>
    <property type="project" value="UniProtKB-KW"/>
</dbReference>
<evidence type="ECO:0000313" key="8">
    <source>
        <dbReference type="EnsemblPlants" id="LPERR11G05940.1"/>
    </source>
</evidence>
<dbReference type="InterPro" id="IPR056789">
    <property type="entry name" value="LRR_R13L1-DRL21"/>
</dbReference>
<dbReference type="Pfam" id="PF25019">
    <property type="entry name" value="LRR_R13L1-DRL21"/>
    <property type="match status" value="1"/>
</dbReference>
<dbReference type="InterPro" id="IPR058922">
    <property type="entry name" value="WHD_DRP"/>
</dbReference>
<evidence type="ECO:0000256" key="1">
    <source>
        <dbReference type="ARBA" id="ARBA00022614"/>
    </source>
</evidence>
<dbReference type="InterPro" id="IPR032675">
    <property type="entry name" value="LRR_dom_sf"/>
</dbReference>
<name>A0A0D9XQA6_9ORYZ</name>
<dbReference type="STRING" id="77586.A0A0D9XQA6"/>
<feature type="domain" description="R13L1/DRL21-like LRR repeat region" evidence="7">
    <location>
        <begin position="837"/>
        <end position="953"/>
    </location>
</feature>
<dbReference type="InterPro" id="IPR055414">
    <property type="entry name" value="LRR_R13L4/SHOC2-like"/>
</dbReference>
<feature type="domain" description="NB-ARC" evidence="4">
    <location>
        <begin position="64"/>
        <end position="216"/>
    </location>
</feature>
<feature type="domain" description="Disease resistance R13L4/SHOC-2-like LRR" evidence="6">
    <location>
        <begin position="594"/>
        <end position="791"/>
    </location>
</feature>
<reference evidence="9" key="2">
    <citation type="submission" date="2013-12" db="EMBL/GenBank/DDBJ databases">
        <authorList>
            <person name="Yu Y."/>
            <person name="Lee S."/>
            <person name="de Baynast K."/>
            <person name="Wissotski M."/>
            <person name="Liu L."/>
            <person name="Talag J."/>
            <person name="Goicoechea J."/>
            <person name="Angelova A."/>
            <person name="Jetty R."/>
            <person name="Kudrna D."/>
            <person name="Golser W."/>
            <person name="Rivera L."/>
            <person name="Zhang J."/>
            <person name="Wing R."/>
        </authorList>
    </citation>
    <scope>NUCLEOTIDE SEQUENCE</scope>
</reference>
<sequence length="1277" mass="145310">MANDMKKMRVRLENITKMQKDFNFISESSSHVNDQEVLYGDRVTSPKVEEAAIIGRTHETRKIVADLSNKILTSDLIILAIHGMGGIGKTTLAQLVFNDKLFKDYCPVWVYVSQVFDLNKIESSIISQLSKTMPLITDLEMIPPNMNILIVLDDLWEKDDFRLDKLKLKLNVGKGAKVIVIVTTREEYIAKKFSNIEPYKLEALTDDMCWHIIKQKSDFVNRNDKEQLEQIGREIARKCGGVALAAQSLGYTLRFKSSDEWESVKEGIYGMNQPRKIHLHRIIMKPCLKMCFGYSAIFRKGQNIVKDDLIHQWISVGFIQQWQLGETYVNELLGMSFLHHSKSSSSTGMHDENVILLTMHDLVHDLARTVMVDEIMVSCKPEKSCDRSYRYALLSDSSKLLKSFTKFPTKIRAVRFVDCAKVHTHAFSDAKFLRVLDLSDCSVKKLPDSMCQLRQLRYLNAPGLQDKMFPDCITKLSKLVYLNLRGSSELQSLPESIGEMDSLMHFDLSGCSGIQRVPKSFGKLKLSYLNLSNCSRLKGVSEILRDLTKLQHLNLSYCQYVEELGNLGNLMELQYFHFSSSCSPGVSETDFFGAGTKLKYLNLSTVFTDIKIKRLPEAKGSFSKLNYLNLSGWRKLEELPRSWGNLQSLVHLDLSNCCMIKGLPEVLGRLTKLQYLNLSCCCCCNKEALKGIKNVMGKLTELRNLYLSGFLNNILSTNETIEDVCQIFFASLSLLHNLEELDLSNNFCIKTLPESIGNPSNLHTLNLSDSDNLLRLPNVMHEMDNLRHLNVSGCHLLDHSMVPMMDNNSIRLPQFVVQASDSKSSSNVILLQDVYPHELEISKLENVFTVEEAQRVRLQDKEMISRLTLNWTRDVTRYVEDQDLLHELKPPSKLQWFNLQGYSGVAFPSWLMDIVPSHFPCLTSIYLVDLPKCTFLPPLGQLPKLETLLLDRMSGITKIDGNFCGGDGAFRSLKNLSLSNMESLEEWVTIYYCDMWEGASEFMFPNLRILTIDHCPNLSLKPCPPKVDAWDIDRSDNVISSWPGADCASFSNVQVDKLTIKSCKLPMHRWTLFHHLSPLNSLEIVSCSYLRSSPEITQALSPLLGLSLKRNDFMPELPYWMGKLTSLSDLILSTRYLELNASPGVLRKLTSLRSLTLSECENLASLPKWLGDLPSLRQQNINEYPRLNNLEGIIDERLTNLERLDVRSCESITALPESLGKLTSLKKLYIRWCNGIESLPDSIHKLTNLVSLDVWGSPELEKWCELKENRTKLSHVL</sequence>
<dbReference type="HOGENOM" id="CLU_000837_8_7_1"/>
<dbReference type="eggNOG" id="KOG4658">
    <property type="taxonomic scope" value="Eukaryota"/>
</dbReference>
<dbReference type="Gramene" id="LPERR11G05940.1">
    <property type="protein sequence ID" value="LPERR11G05940.1"/>
    <property type="gene ID" value="LPERR11G05940"/>
</dbReference>
<keyword evidence="3" id="KW-0611">Plant defense</keyword>
<dbReference type="InterPro" id="IPR002182">
    <property type="entry name" value="NB-ARC"/>
</dbReference>
<evidence type="ECO:0000313" key="9">
    <source>
        <dbReference type="Proteomes" id="UP000032180"/>
    </source>
</evidence>
<dbReference type="InterPro" id="IPR042197">
    <property type="entry name" value="Apaf_helical"/>
</dbReference>
<dbReference type="InterPro" id="IPR006553">
    <property type="entry name" value="Leu-rich_rpt_Cys-con_subtyp"/>
</dbReference>
<dbReference type="SMART" id="SM00367">
    <property type="entry name" value="LRR_CC"/>
    <property type="match status" value="4"/>
</dbReference>
<proteinExistence type="predicted"/>
<dbReference type="EnsemblPlants" id="LPERR11G05940.1">
    <property type="protein sequence ID" value="LPERR11G05940.1"/>
    <property type="gene ID" value="LPERR11G05940"/>
</dbReference>
<dbReference type="Proteomes" id="UP000032180">
    <property type="component" value="Chromosome 11"/>
</dbReference>
<dbReference type="Gene3D" id="1.10.8.430">
    <property type="entry name" value="Helical domain of apoptotic protease-activating factors"/>
    <property type="match status" value="1"/>
</dbReference>
<dbReference type="Gene3D" id="3.40.50.300">
    <property type="entry name" value="P-loop containing nucleotide triphosphate hydrolases"/>
    <property type="match status" value="1"/>
</dbReference>
<evidence type="ECO:0000259" key="4">
    <source>
        <dbReference type="Pfam" id="PF00931"/>
    </source>
</evidence>
<keyword evidence="9" id="KW-1185">Reference proteome</keyword>
<reference evidence="8 9" key="1">
    <citation type="submission" date="2012-08" db="EMBL/GenBank/DDBJ databases">
        <title>Oryza genome evolution.</title>
        <authorList>
            <person name="Wing R.A."/>
        </authorList>
    </citation>
    <scope>NUCLEOTIDE SEQUENCE</scope>
</reference>
<feature type="domain" description="Disease resistance R13L4/SHOC-2-like LRR" evidence="6">
    <location>
        <begin position="471"/>
        <end position="575"/>
    </location>
</feature>
<dbReference type="Pfam" id="PF00931">
    <property type="entry name" value="NB-ARC"/>
    <property type="match status" value="1"/>
</dbReference>
<dbReference type="SUPFAM" id="SSF52540">
    <property type="entry name" value="P-loop containing nucleoside triphosphate hydrolases"/>
    <property type="match status" value="1"/>
</dbReference>
<organism evidence="8 9">
    <name type="scientific">Leersia perrieri</name>
    <dbReference type="NCBI Taxonomy" id="77586"/>
    <lineage>
        <taxon>Eukaryota</taxon>
        <taxon>Viridiplantae</taxon>
        <taxon>Streptophyta</taxon>
        <taxon>Embryophyta</taxon>
        <taxon>Tracheophyta</taxon>
        <taxon>Spermatophyta</taxon>
        <taxon>Magnoliopsida</taxon>
        <taxon>Liliopsida</taxon>
        <taxon>Poales</taxon>
        <taxon>Poaceae</taxon>
        <taxon>BOP clade</taxon>
        <taxon>Oryzoideae</taxon>
        <taxon>Oryzeae</taxon>
        <taxon>Oryzinae</taxon>
        <taxon>Leersia</taxon>
    </lineage>
</organism>
<keyword evidence="1" id="KW-0433">Leucine-rich repeat</keyword>
<evidence type="ECO:0000256" key="3">
    <source>
        <dbReference type="ARBA" id="ARBA00022821"/>
    </source>
</evidence>
<dbReference type="Pfam" id="PF23598">
    <property type="entry name" value="LRR_14"/>
    <property type="match status" value="2"/>
</dbReference>
<evidence type="ECO:0000259" key="6">
    <source>
        <dbReference type="Pfam" id="PF23598"/>
    </source>
</evidence>
<evidence type="ECO:0000259" key="5">
    <source>
        <dbReference type="Pfam" id="PF23559"/>
    </source>
</evidence>
<dbReference type="PANTHER" id="PTHR36766">
    <property type="entry name" value="PLANT BROAD-SPECTRUM MILDEW RESISTANCE PROTEIN RPW8"/>
    <property type="match status" value="1"/>
</dbReference>
<dbReference type="AlphaFoldDB" id="A0A0D9XQA6"/>
<keyword evidence="2" id="KW-0677">Repeat</keyword>